<reference evidence="3" key="1">
    <citation type="submission" date="2016-10" db="EMBL/GenBank/DDBJ databases">
        <authorList>
            <person name="Varghese N."/>
            <person name="Submissions S."/>
        </authorList>
    </citation>
    <scope>NUCLEOTIDE SEQUENCE [LARGE SCALE GENOMIC DNA]</scope>
    <source>
        <strain evidence="3">KCTC 32247</strain>
    </source>
</reference>
<sequence length="44" mass="4930">MQRDERERESRVMVAVADSRVDAWAALSLICIVVATAIFWVAGH</sequence>
<evidence type="ECO:0000313" key="2">
    <source>
        <dbReference type="EMBL" id="SDS32124.1"/>
    </source>
</evidence>
<keyword evidence="1" id="KW-0472">Membrane</keyword>
<dbReference type="RefSeq" id="WP_269458082.1">
    <property type="nucleotide sequence ID" value="NZ_LT629751.1"/>
</dbReference>
<proteinExistence type="predicted"/>
<feature type="transmembrane region" description="Helical" evidence="1">
    <location>
        <begin position="21"/>
        <end position="42"/>
    </location>
</feature>
<keyword evidence="1" id="KW-0812">Transmembrane</keyword>
<protein>
    <submittedName>
        <fullName evidence="2">Uncharacterized protein</fullName>
    </submittedName>
</protein>
<gene>
    <name evidence="2" type="ORF">SAMN05216221_1563</name>
</gene>
<name>A0A1H1R8L1_9PSED</name>
<evidence type="ECO:0000313" key="3">
    <source>
        <dbReference type="Proteomes" id="UP000243359"/>
    </source>
</evidence>
<organism evidence="2 3">
    <name type="scientific">Pseudomonas oryzae</name>
    <dbReference type="NCBI Taxonomy" id="1392877"/>
    <lineage>
        <taxon>Bacteria</taxon>
        <taxon>Pseudomonadati</taxon>
        <taxon>Pseudomonadota</taxon>
        <taxon>Gammaproteobacteria</taxon>
        <taxon>Pseudomonadales</taxon>
        <taxon>Pseudomonadaceae</taxon>
        <taxon>Pseudomonas</taxon>
    </lineage>
</organism>
<dbReference type="EMBL" id="LT629751">
    <property type="protein sequence ID" value="SDS32124.1"/>
    <property type="molecule type" value="Genomic_DNA"/>
</dbReference>
<evidence type="ECO:0000256" key="1">
    <source>
        <dbReference type="SAM" id="Phobius"/>
    </source>
</evidence>
<keyword evidence="3" id="KW-1185">Reference proteome</keyword>
<keyword evidence="1" id="KW-1133">Transmembrane helix</keyword>
<accession>A0A1H1R8L1</accession>
<dbReference type="Proteomes" id="UP000243359">
    <property type="component" value="Chromosome I"/>
</dbReference>
<dbReference type="AlphaFoldDB" id="A0A1H1R8L1"/>